<gene>
    <name evidence="1" type="ordered locus">Smon_1258</name>
</gene>
<proteinExistence type="predicted"/>
<dbReference type="STRING" id="519441.Smon_1258"/>
<dbReference type="RefSeq" id="WP_012859257.1">
    <property type="nucleotide sequence ID" value="NC_013515.1"/>
</dbReference>
<dbReference type="InterPro" id="IPR014729">
    <property type="entry name" value="Rossmann-like_a/b/a_fold"/>
</dbReference>
<evidence type="ECO:0000313" key="1">
    <source>
        <dbReference type="EMBL" id="ACZ01711.1"/>
    </source>
</evidence>
<name>D1AVF1_STRM9</name>
<reference evidence="1 2" key="1">
    <citation type="journal article" date="2009" name="Stand. Genomic Sci.">
        <title>Complete genome sequence of Streptobacillus moniliformis type strain (9901T).</title>
        <authorList>
            <person name="Nolan M."/>
            <person name="Gronow S."/>
            <person name="Lapidus A."/>
            <person name="Ivanova N."/>
            <person name="Copeland A."/>
            <person name="Lucas S."/>
            <person name="Del Rio T.G."/>
            <person name="Chen F."/>
            <person name="Tice H."/>
            <person name="Pitluck S."/>
            <person name="Cheng J.F."/>
            <person name="Sims D."/>
            <person name="Meincke L."/>
            <person name="Bruce D."/>
            <person name="Goodwin L."/>
            <person name="Brettin T."/>
            <person name="Han C."/>
            <person name="Detter J.C."/>
            <person name="Ovchinikova G."/>
            <person name="Pati A."/>
            <person name="Mavromatis K."/>
            <person name="Mikhailova N."/>
            <person name="Chen A."/>
            <person name="Palaniappan K."/>
            <person name="Land M."/>
            <person name="Hauser L."/>
            <person name="Chang Y.J."/>
            <person name="Jeffries C.D."/>
            <person name="Rohde M."/>
            <person name="Sproer C."/>
            <person name="Goker M."/>
            <person name="Bristow J."/>
            <person name="Eisen J.A."/>
            <person name="Markowitz V."/>
            <person name="Hugenholtz P."/>
            <person name="Kyrpides N.C."/>
            <person name="Klenk H.P."/>
            <person name="Chain P."/>
        </authorList>
    </citation>
    <scope>NUCLEOTIDE SEQUENCE [LARGE SCALE GENOMIC DNA]</scope>
    <source>
        <strain evidence="2">ATCC 14647 / DSM 12112 / NCTC 10651 / 9901</strain>
    </source>
</reference>
<accession>D1AVF1</accession>
<dbReference type="OrthoDB" id="79394at2"/>
<dbReference type="eggNOG" id="COG0589">
    <property type="taxonomic scope" value="Bacteria"/>
</dbReference>
<protein>
    <recommendedName>
        <fullName evidence="3">UspA domain protein</fullName>
    </recommendedName>
</protein>
<dbReference type="AlphaFoldDB" id="D1AVF1"/>
<dbReference type="GeneID" id="29674102"/>
<sequence length="254" mass="29512">MKRFLFLLTNEAEINEFLKLSKSLDEKYPHIEKDVVYIKDIRKYDIFPLTIQGMGVSANTNLLIEDYLKLEDDVFDKYKEKISKGNFRKIYSLDGEIVEVAMEELKAYDLLVVCRTENGTISDNLHSLLKQHYKPMLILSITDREYSFDNVLMLNDGGFMVNRTVYDYFSTFGVQDIDVLRVNVEDRNRLTERFGSKCNIIDKTGDEVSIILSEVPKYDLILMGVLKYSIIFERLTGQVGLKVFEKTEVPIYMG</sequence>
<dbReference type="Proteomes" id="UP000002072">
    <property type="component" value="Chromosome"/>
</dbReference>
<evidence type="ECO:0000313" key="2">
    <source>
        <dbReference type="Proteomes" id="UP000002072"/>
    </source>
</evidence>
<dbReference type="HOGENOM" id="CLU_096057_0_0_0"/>
<dbReference type="EMBL" id="CP001779">
    <property type="protein sequence ID" value="ACZ01711.1"/>
    <property type="molecule type" value="Genomic_DNA"/>
</dbReference>
<keyword evidence="2" id="KW-1185">Reference proteome</keyword>
<dbReference type="KEGG" id="smf:Smon_1258"/>
<dbReference type="Gene3D" id="3.40.50.620">
    <property type="entry name" value="HUPs"/>
    <property type="match status" value="1"/>
</dbReference>
<organism evidence="1 2">
    <name type="scientific">Streptobacillus moniliformis (strain ATCC 14647 / DSM 12112 / NCTC 10651 / 9901)</name>
    <dbReference type="NCBI Taxonomy" id="519441"/>
    <lineage>
        <taxon>Bacteria</taxon>
        <taxon>Fusobacteriati</taxon>
        <taxon>Fusobacteriota</taxon>
        <taxon>Fusobacteriia</taxon>
        <taxon>Fusobacteriales</taxon>
        <taxon>Leptotrichiaceae</taxon>
        <taxon>Streptobacillus</taxon>
    </lineage>
</organism>
<evidence type="ECO:0008006" key="3">
    <source>
        <dbReference type="Google" id="ProtNLM"/>
    </source>
</evidence>